<dbReference type="InterPro" id="IPR020841">
    <property type="entry name" value="PKS_Beta-ketoAc_synthase_dom"/>
</dbReference>
<feature type="region of interest" description="N-terminal hotdog fold" evidence="10">
    <location>
        <begin position="648"/>
        <end position="768"/>
    </location>
</feature>
<dbReference type="InterPro" id="IPR036736">
    <property type="entry name" value="ACP-like_sf"/>
</dbReference>
<feature type="region of interest" description="Disordered" evidence="11">
    <location>
        <begin position="744"/>
        <end position="765"/>
    </location>
</feature>
<dbReference type="Gene3D" id="1.10.1200.10">
    <property type="entry name" value="ACP-like"/>
    <property type="match status" value="3"/>
</dbReference>
<dbReference type="GO" id="GO:0033068">
    <property type="term" value="P:macrolide biosynthetic process"/>
    <property type="evidence" value="ECO:0007669"/>
    <property type="project" value="UniProtKB-ARBA"/>
</dbReference>
<protein>
    <submittedName>
        <fullName evidence="15">TAT polyketide synthase</fullName>
    </submittedName>
</protein>
<evidence type="ECO:0000256" key="1">
    <source>
        <dbReference type="ARBA" id="ARBA00004496"/>
    </source>
</evidence>
<proteinExistence type="predicted"/>
<evidence type="ECO:0000256" key="3">
    <source>
        <dbReference type="ARBA" id="ARBA00022450"/>
    </source>
</evidence>
<dbReference type="InterPro" id="IPR049552">
    <property type="entry name" value="PKS_DH_N"/>
</dbReference>
<dbReference type="InterPro" id="IPR049551">
    <property type="entry name" value="PKS_DH_C"/>
</dbReference>
<feature type="domain" description="Ketosynthase family 3 (KS3)" evidence="13">
    <location>
        <begin position="46"/>
        <end position="471"/>
    </location>
</feature>
<feature type="domain" description="Carrier" evidence="12">
    <location>
        <begin position="1421"/>
        <end position="1494"/>
    </location>
</feature>
<dbReference type="SMART" id="SM00822">
    <property type="entry name" value="PKS_KR"/>
    <property type="match status" value="1"/>
</dbReference>
<feature type="region of interest" description="Disordered" evidence="11">
    <location>
        <begin position="2251"/>
        <end position="2290"/>
    </location>
</feature>
<evidence type="ECO:0000259" key="14">
    <source>
        <dbReference type="PROSITE" id="PS52019"/>
    </source>
</evidence>
<organism evidence="15">
    <name type="scientific">Streptomyces sp. CNH365</name>
    <dbReference type="NCBI Taxonomy" id="1714301"/>
    <lineage>
        <taxon>Bacteria</taxon>
        <taxon>Bacillati</taxon>
        <taxon>Actinomycetota</taxon>
        <taxon>Actinomycetes</taxon>
        <taxon>Kitasatosporales</taxon>
        <taxon>Streptomycetaceae</taxon>
        <taxon>Streptomyces</taxon>
    </lineage>
</organism>
<dbReference type="SMART" id="SM00824">
    <property type="entry name" value="PKS_TE"/>
    <property type="match status" value="1"/>
</dbReference>
<dbReference type="InterPro" id="IPR014030">
    <property type="entry name" value="Ketoacyl_synth_N"/>
</dbReference>
<evidence type="ECO:0000256" key="9">
    <source>
        <dbReference type="ARBA" id="ARBA00023315"/>
    </source>
</evidence>
<dbReference type="Pfam" id="PF02801">
    <property type="entry name" value="Ketoacyl-synt_C"/>
    <property type="match status" value="3"/>
</dbReference>
<dbReference type="InterPro" id="IPR049490">
    <property type="entry name" value="C883_1060-like_KR_N"/>
</dbReference>
<dbReference type="InterPro" id="IPR006162">
    <property type="entry name" value="Ppantetheine_attach_site"/>
</dbReference>
<reference evidence="15" key="1">
    <citation type="journal article" date="2015" name="ACS Chem. Biol.">
        <title>Two of a Kind-The Biosynthetic Pathways of Chlorotonil and Anthracimycin.</title>
        <authorList>
            <person name="Jungmann K."/>
            <person name="Jansen R."/>
            <person name="Gerth K."/>
            <person name="Huch V."/>
            <person name="Krug D."/>
            <person name="Fenical W."/>
            <person name="Muller R."/>
        </authorList>
    </citation>
    <scope>NUCLEOTIDE SEQUENCE</scope>
    <source>
        <strain evidence="15">CNH365</strain>
    </source>
</reference>
<dbReference type="SMART" id="SM01294">
    <property type="entry name" value="PKS_PP_betabranch"/>
    <property type="match status" value="1"/>
</dbReference>
<dbReference type="InterPro" id="IPR020802">
    <property type="entry name" value="TesA-like"/>
</dbReference>
<sequence length="3821" mass="413518">MKKLLELVETKQITPEEGQRRLAELRAAERQAEQPQAAHTAGSPAGQRIAVIGLSARYAGAGSPDALWRLLAEGTCAVTEVPPDRWRPEDYYDPDPRTPGRTNSRWGAFVEDVAAFDPLFFHLSGREAERMDPQQRLFLEGCWNALEDSGYAGDSLAGSSCGVFVGTPASDYPLESQRSGPDADAQVLLGNDTSILASRISYLLDLRGPSVALNTACSSSLVALDLACQAIRSGQCEMALAGGVCLFVGPGFYVSASKAGMLSPRGQCSAFDQDADGFVPGEGCGVVVLKSLDAALRDGDDIRGVILGSAVNQDGKSNGITAPSSRAQTEVQLQAYEQAGIDPRTISLIEAHGTGTALGDPIEIEALTRSFARFTDDREFCAIGSVKSNLGHTGQAAGVAGLIKCLLAFEREQIPPTLHYSASNERITFSETPFRPVTSLQPWPRREDAPRRAAISSFGYSGTNAHVVVEEPPAPRPVASAPVDSGRPHLILVSAKTGDALCRRLKDLDAWLDERGEAHRLEDIAHTLHDGRKHFEVRVALVADTTHGLRRSIQEALDAQTADRTSAARLSGAEKTRLLDMLRERLADVLPGSTDHARALKFAADLYERGITLPVRLVLPEGGQRRVPLPTYPFERDHYWHSDAAVHGPNTGPDLEKLPSTHGASFRFRARPGDPLVADHVIGGRRVLAGMVSLELARAAAAQAGFDAQPVVEHITWNRPVVPTDDGGIEITVSPSEDGTLRFTVDTPDGPTGVAGATGVLSPRSREGEDLTVDIEAVRARCTSVISREDCYRRFTALGFTYGPGFRVVSELRYSGDEVLARLELPAEHAARQAPNSLRPTLLDGALQALVALAGDDDRVRRVPYALRRLTVHTPLGDSCYARLTRRDDGVLDVEIMDDTGAVLLTMEGLEVLESREPDPATPPDLTLFAPEWQETVRPTDTSRSSVEPVLVLDTEGSSADRLRAENPGRPVVLVTPGEGFRSVSPGHYEVRPESTEDYARLLAALPEAQRPTRILLLSTARTAATETTFSSRVTPLARTHGLRTLFALTQALCAAPQPGPVAVRTAYPAATGTAPELAALGAFARTVRRENPDLCLGTIGLPTGIDDHALPAIAWDLLLADASPDEPVELRLEPTGTIGQRTLRKLPAPTETPASVVRPGHTYVITGGTGHLGLALAGRLAADGARLVLVSRSAPGPEARETLRSLRAKGAELVHMRADVSDRTALGEALREVRSRFGPLHGVIHAAGVIRDSFLLHKTTDDLQDVLGAKCDGAVWLDDLTREDPLEFMVFFSSVVATVGNPGQSDYAYANGFLDEFAETRETWRREGRRNGRTLSIGWPGWAGGGMAHVLPGPDTLGVDEGWSAFKKALSSPGPRLVVVKGQAAAAAVAASTGQTESSAVGRRTDSTEDKAAGAEDLRQFATTLLGEVLAEELRVPAQRIDPEASFDTYGIDSVMVMRLSERLEREFGPLPKTLFFQYANLSEIAGHLARRYGPVLKNKMSTDESTATEQAPEEPAAGPGPSSASAPATERTQVPRAGAEETTHENGEIAVIGVAGRYPMAGDIEEFWHNLVEGRDCVTTVPADRWLMEGFYDPEGGPGRSYAKWGGFLDDIDRFDPLFFGIAPRDADMMDPQERVFLETVWHALEDAGRTRADLRDGTTGVFVGVMYGDYQRYGAAPDGRMGVSSYASIANRVSYFFDFRGPSMALDTMCSSSLTAIHLACESLRRGECDTAVAGGVNLSTHPDKYRQLSLARFLSTDGRCRSFGADGDGYVPGEGAGALLLKPLDAALRDGDTVHAIIRGSAVNHGGRTNGYTVPSTRSQSAAITAAMHRAGVGAEDIGYVEAHGTGTALGDPIEVAALAEAFHDEDHVDADPGTAVVLDESRRIPIGSVKSGIGHLESAAGIAAVTKVILQMRHRTLVPSLHAERLNPDVDLEASPFRLQRELSEWTPRGDVRPRWIAGVSSFGAGGSNAHLILEAPRLAEPLPDDADGRQVLVLSAKSLDRLTDLASRLADRLDHSADFGPGAPEHSLASRVKGYLTDRLSDLLGLRPGDLGQADDLAECGFDEVTRVRLGTAVAEECGVPSDELPLAAHTVEKLSDYLIGQHESVLRGHFKVPADRSQRSTPALPHRLGDVAYTLQVGREAMDERLAVVTEDLVGAVGGLRAFAEGRTPAAGVFVGSLSVDPDEAADPVGVPTDSDSPEALAQRWVRGAQVDWRSQHAGRERVVVPLVGYPFARERHWLDTTSQAAAVSAAPEQSLQDDPEVRMDSKTDTGRSPQESNGNLRPWLERTLTTFAGESIGLAPDRINRRTALGEYGFESVSLKALADRVSSHLGVTMSPTLFFERRGVAGAVDWLIEEYEDRLALRVPQSAEADDPISEADAGGQTAVAPRVLTVGEVSEYRDGAEPIAVIGMSGRFPGSRDLDDYWENLYHCRDMVTEVPADRWDWKALDSEDLPPEQRTPYRWGGFVEGADTFDPLFFGISPAEAEMMDPQQRMLLQTVWTAIEDAGYRPSALAGRRVGLFSGIQFSDYQHLMHEAGVMSAQSGLGNEHSISVNRISYLLDLRGPSEPVNTACSSSLVSVHRAVRSLRQGESELAIAGGISLNLSPHSTVAAGMMGLLSPDGRCKTLDARANGYVKGEGVGMLVLKPLARALADGDQIHAVIRGTAVNHGGRAASLTAPNAEAQADLLCTAVDEAGVGPDSIGYVELHGTGTELGDPVEINGIKLAFRRLARKRGVELSGEPYCGIGSVKTNIGHLEPASGIAGLMKIILSMRHRVLPGMVHLDQVNPYVDLDGSPFHIVDRTIPWEPRQDEAGSRLPLRAGVSSFGFGGVNAHVLLEEPPTRAPRTGTPAGGDRVFVFSARTDTALTRALRQFADRLSGWERSTSSRPDMDTVAFTLREGREEMRERLAVVAPDLSTLRDRLAGVLETTGDAPGVHRGTAEDTADDSEDGTPLATGTPDQLARAWVTGRPVDWTSQPSAAGPALRTALPTYPFEEKRFWFTAPESGAMTALPAVRRPSEAASGSAASEGSYQPESLTGEEYIRAGLRGILLEKLKLAEDELDEDRDLKDFGVDSMLSAMIMQVVQEAFDVQVPLTALVDYPTLRSLSAHIHEEFFAGQEIGGVLPGSQSARTGQALAQDGKQSRLPAELLPINIGGEGQTSFWVHGATGYSTWFQNLSQALGPDYPLYAFQARGTDGYSMPHTLDEMVDHYIDCIRQVQPEGPYVLGGYSFGGLIAMRMAQRLHDEGEEIRHLVMFDTYPATQEVFDRHHGMYDRDFLQLYLTNYFLRLDEHPERAVLKEEVAHLPAPLQVAELARMAKDRGDRRVAADDIYLYLRGGLTCSEQAEGIYQIYEMKDYTASDVLFFKATDGFTGRASALYWKPTRILDGYDYETPWRDVVQGDFQVAELDNDHLNQLEEPTLTLAARRIEALLKQPAQVDEEDYAAFRSDFDALTAFGNRLLAQGFRGAGVLPEDGSPTDRDEMRRRLGVQPAYDRLFHASCDILERENFLQQGENGALTATKKLAQAVFPGDTEEIKERAAELAVAHPSVADYVPLLVACQGAVFEVMAGRRDATDVIFPGGSMELVAEIYKGSIQSEFYNRLVAEVVEEHTRHFARRYTRSRPQLFEVGAGTGGTSTFVFDALKNLGDRVTYHYTDIGGAFLRAAEQQFGTNHPYIEFDTFDVERSPAVQGYEPGTMDVVVASNVLHTTRSIDVTLAHCRQLLKPGGILVINELTHRLDYNTLTFGLTTGWWLFKDEDKRVQGSPLLDVRGWRDALRRTGFDEVEIRGLVDENENENDQAQCVIVAKAATTP</sequence>
<name>A0A0M5KTT6_9ACTN</name>
<feature type="domain" description="Ketosynthase family 3 (KS3)" evidence="13">
    <location>
        <begin position="1548"/>
        <end position="1981"/>
    </location>
</feature>
<dbReference type="InterPro" id="IPR020806">
    <property type="entry name" value="PKS_PP-bd"/>
</dbReference>
<dbReference type="InterPro" id="IPR049900">
    <property type="entry name" value="PKS_mFAS_DH"/>
</dbReference>
<dbReference type="Gene3D" id="3.10.129.110">
    <property type="entry name" value="Polyketide synthase dehydratase"/>
    <property type="match status" value="1"/>
</dbReference>
<keyword evidence="5" id="KW-0597">Phosphoprotein</keyword>
<dbReference type="InterPro" id="IPR013217">
    <property type="entry name" value="Methyltransf_12"/>
</dbReference>
<dbReference type="Pfam" id="PF16197">
    <property type="entry name" value="KAsynt_C_assoc"/>
    <property type="match status" value="3"/>
</dbReference>
<evidence type="ECO:0000256" key="4">
    <source>
        <dbReference type="ARBA" id="ARBA00022490"/>
    </source>
</evidence>
<dbReference type="SMART" id="SM00825">
    <property type="entry name" value="PKS_KS"/>
    <property type="match status" value="3"/>
</dbReference>
<feature type="compositionally biased region" description="Basic and acidic residues" evidence="11">
    <location>
        <begin position="1404"/>
        <end position="1413"/>
    </location>
</feature>
<evidence type="ECO:0000256" key="6">
    <source>
        <dbReference type="ARBA" id="ARBA00022679"/>
    </source>
</evidence>
<dbReference type="SUPFAM" id="SSF53335">
    <property type="entry name" value="S-adenosyl-L-methionine-dependent methyltransferases"/>
    <property type="match status" value="1"/>
</dbReference>
<dbReference type="SMART" id="SM00826">
    <property type="entry name" value="PKS_DH"/>
    <property type="match status" value="1"/>
</dbReference>
<dbReference type="InterPro" id="IPR057326">
    <property type="entry name" value="KR_dom"/>
</dbReference>
<dbReference type="FunFam" id="3.40.47.10:FF:000019">
    <property type="entry name" value="Polyketide synthase type I"/>
    <property type="match status" value="3"/>
</dbReference>
<dbReference type="PROSITE" id="PS00012">
    <property type="entry name" value="PHOSPHOPANTETHEINE"/>
    <property type="match status" value="1"/>
</dbReference>
<dbReference type="PANTHER" id="PTHR43775">
    <property type="entry name" value="FATTY ACID SYNTHASE"/>
    <property type="match status" value="1"/>
</dbReference>
<evidence type="ECO:0000256" key="11">
    <source>
        <dbReference type="SAM" id="MobiDB-lite"/>
    </source>
</evidence>
<dbReference type="InterPro" id="IPR001031">
    <property type="entry name" value="Thioesterase"/>
</dbReference>
<dbReference type="InterPro" id="IPR016039">
    <property type="entry name" value="Thiolase-like"/>
</dbReference>
<feature type="domain" description="Carrier" evidence="12">
    <location>
        <begin position="3048"/>
        <end position="3122"/>
    </location>
</feature>
<dbReference type="InterPro" id="IPR042104">
    <property type="entry name" value="PKS_dehydratase_sf"/>
</dbReference>
<dbReference type="InterPro" id="IPR018201">
    <property type="entry name" value="Ketoacyl_synth_AS"/>
</dbReference>
<dbReference type="SUPFAM" id="SSF53901">
    <property type="entry name" value="Thiolase-like"/>
    <property type="match status" value="3"/>
</dbReference>
<comment type="pathway">
    <text evidence="2">Antibiotic biosynthesis.</text>
</comment>
<evidence type="ECO:0000256" key="7">
    <source>
        <dbReference type="ARBA" id="ARBA00022737"/>
    </source>
</evidence>
<dbReference type="SMART" id="SM00823">
    <property type="entry name" value="PKS_PP"/>
    <property type="match status" value="3"/>
</dbReference>
<dbReference type="CDD" id="cd00833">
    <property type="entry name" value="PKS"/>
    <property type="match status" value="3"/>
</dbReference>
<dbReference type="GO" id="GO:0031177">
    <property type="term" value="F:phosphopantetheine binding"/>
    <property type="evidence" value="ECO:0007669"/>
    <property type="project" value="InterPro"/>
</dbReference>
<dbReference type="Pfam" id="PF21394">
    <property type="entry name" value="Beta-ketacyl_N"/>
    <property type="match status" value="1"/>
</dbReference>
<feature type="active site" description="Proton donor; for dehydratase activity" evidence="10">
    <location>
        <position position="844"/>
    </location>
</feature>
<keyword evidence="6" id="KW-0808">Transferase</keyword>
<evidence type="ECO:0000256" key="5">
    <source>
        <dbReference type="ARBA" id="ARBA00022553"/>
    </source>
</evidence>
<dbReference type="InterPro" id="IPR050091">
    <property type="entry name" value="PKS_NRPS_Biosynth_Enz"/>
</dbReference>
<dbReference type="Gene3D" id="3.40.50.1820">
    <property type="entry name" value="alpha/beta hydrolase"/>
    <property type="match status" value="1"/>
</dbReference>
<dbReference type="Gene3D" id="3.40.50.720">
    <property type="entry name" value="NAD(P)-binding Rossmann-like Domain"/>
    <property type="match status" value="1"/>
</dbReference>
<feature type="compositionally biased region" description="Polar residues" evidence="11">
    <location>
        <begin position="2278"/>
        <end position="2287"/>
    </location>
</feature>
<dbReference type="Gene3D" id="3.30.70.3290">
    <property type="match status" value="1"/>
</dbReference>
<dbReference type="GO" id="GO:0005737">
    <property type="term" value="C:cytoplasm"/>
    <property type="evidence" value="ECO:0007669"/>
    <property type="project" value="UniProtKB-SubCell"/>
</dbReference>
<dbReference type="InterPro" id="IPR054514">
    <property type="entry name" value="RhiE-like_linker"/>
</dbReference>
<feature type="region of interest" description="C-terminal hotdog fold" evidence="10">
    <location>
        <begin position="783"/>
        <end position="921"/>
    </location>
</feature>
<dbReference type="InterPro" id="IPR020807">
    <property type="entry name" value="PKS_DH"/>
</dbReference>
<dbReference type="Pfam" id="PF08659">
    <property type="entry name" value="KR"/>
    <property type="match status" value="1"/>
</dbReference>
<dbReference type="SUPFAM" id="SSF53474">
    <property type="entry name" value="alpha/beta-Hydrolases"/>
    <property type="match status" value="1"/>
</dbReference>
<keyword evidence="8" id="KW-0511">Multifunctional enzyme</keyword>
<dbReference type="PROSITE" id="PS50075">
    <property type="entry name" value="CARRIER"/>
    <property type="match status" value="2"/>
</dbReference>
<dbReference type="InterPro" id="IPR029063">
    <property type="entry name" value="SAM-dependent_MTases_sf"/>
</dbReference>
<feature type="compositionally biased region" description="Basic and acidic residues" evidence="11">
    <location>
        <begin position="2267"/>
        <end position="2277"/>
    </location>
</feature>
<dbReference type="Pfam" id="PF00550">
    <property type="entry name" value="PP-binding"/>
    <property type="match status" value="3"/>
</dbReference>
<dbReference type="GO" id="GO:0006633">
    <property type="term" value="P:fatty acid biosynthetic process"/>
    <property type="evidence" value="ECO:0007669"/>
    <property type="project" value="InterPro"/>
</dbReference>
<dbReference type="PROSITE" id="PS00606">
    <property type="entry name" value="KS3_1"/>
    <property type="match status" value="2"/>
</dbReference>
<dbReference type="SUPFAM" id="SSF51735">
    <property type="entry name" value="NAD(P)-binding Rossmann-fold domains"/>
    <property type="match status" value="2"/>
</dbReference>
<feature type="active site" description="Proton acceptor; for dehydratase activity" evidence="10">
    <location>
        <position position="680"/>
    </location>
</feature>
<dbReference type="Pfam" id="PF00109">
    <property type="entry name" value="ketoacyl-synt"/>
    <property type="match status" value="3"/>
</dbReference>
<evidence type="ECO:0000256" key="2">
    <source>
        <dbReference type="ARBA" id="ARBA00004792"/>
    </source>
</evidence>
<keyword evidence="4" id="KW-0963">Cytoplasm</keyword>
<gene>
    <name evidence="15" type="primary">atcF</name>
</gene>
<feature type="compositionally biased region" description="Basic and acidic residues" evidence="11">
    <location>
        <begin position="1540"/>
        <end position="1549"/>
    </location>
</feature>
<dbReference type="InterPro" id="IPR029058">
    <property type="entry name" value="AB_hydrolase_fold"/>
</dbReference>
<dbReference type="GO" id="GO:0004315">
    <property type="term" value="F:3-oxoacyl-[acyl-carrier-protein] synthase activity"/>
    <property type="evidence" value="ECO:0007669"/>
    <property type="project" value="InterPro"/>
</dbReference>
<dbReference type="InterPro" id="IPR014031">
    <property type="entry name" value="Ketoacyl_synth_C"/>
</dbReference>
<dbReference type="Pfam" id="PF21089">
    <property type="entry name" value="PKS_DH_N"/>
    <property type="match status" value="1"/>
</dbReference>
<feature type="region of interest" description="Disordered" evidence="11">
    <location>
        <begin position="1502"/>
        <end position="1550"/>
    </location>
</feature>
<dbReference type="InterPro" id="IPR032821">
    <property type="entry name" value="PKS_assoc"/>
</dbReference>
<dbReference type="PROSITE" id="PS52019">
    <property type="entry name" value="PKS_MFAS_DH"/>
    <property type="match status" value="1"/>
</dbReference>
<dbReference type="Pfam" id="PF14765">
    <property type="entry name" value="PS-DH"/>
    <property type="match status" value="1"/>
</dbReference>
<keyword evidence="3" id="KW-0596">Phosphopantetheine</keyword>
<evidence type="ECO:0000259" key="13">
    <source>
        <dbReference type="PROSITE" id="PS52004"/>
    </source>
</evidence>
<keyword evidence="9" id="KW-0012">Acyltransferase</keyword>
<feature type="domain" description="PKS/mFAS DH" evidence="14">
    <location>
        <begin position="648"/>
        <end position="921"/>
    </location>
</feature>
<dbReference type="Pfam" id="PF00975">
    <property type="entry name" value="Thioesterase"/>
    <property type="match status" value="1"/>
</dbReference>
<dbReference type="PROSITE" id="PS52004">
    <property type="entry name" value="KS3_2"/>
    <property type="match status" value="3"/>
</dbReference>
<dbReference type="CDD" id="cd08953">
    <property type="entry name" value="KR_2_SDR_x"/>
    <property type="match status" value="1"/>
</dbReference>
<dbReference type="SUPFAM" id="SSF47336">
    <property type="entry name" value="ACP-like"/>
    <property type="match status" value="4"/>
</dbReference>
<accession>A0A0M5KTT6</accession>
<dbReference type="Gene3D" id="3.40.47.10">
    <property type="match status" value="3"/>
</dbReference>
<feature type="region of interest" description="Disordered" evidence="11">
    <location>
        <begin position="1392"/>
        <end position="1413"/>
    </location>
</feature>
<feature type="region of interest" description="Disordered" evidence="11">
    <location>
        <begin position="2936"/>
        <end position="2967"/>
    </location>
</feature>
<feature type="domain" description="Ketosynthase family 3 (KS3)" evidence="13">
    <location>
        <begin position="2410"/>
        <end position="2846"/>
    </location>
</feature>
<feature type="compositionally biased region" description="Low complexity" evidence="11">
    <location>
        <begin position="1506"/>
        <end position="1532"/>
    </location>
</feature>
<dbReference type="CDD" id="cd02440">
    <property type="entry name" value="AdoMet_MTases"/>
    <property type="match status" value="1"/>
</dbReference>
<dbReference type="Pfam" id="PF22336">
    <property type="entry name" value="RhiE-like_linker"/>
    <property type="match status" value="1"/>
</dbReference>
<evidence type="ECO:0000313" key="15">
    <source>
        <dbReference type="EMBL" id="ALD83688.1"/>
    </source>
</evidence>
<dbReference type="EMBL" id="KT368179">
    <property type="protein sequence ID" value="ALD83688.1"/>
    <property type="molecule type" value="Genomic_DNA"/>
</dbReference>
<comment type="subcellular location">
    <subcellularLocation>
        <location evidence="1">Cytoplasm</location>
    </subcellularLocation>
</comment>
<dbReference type="Gene3D" id="1.10.1240.100">
    <property type="match status" value="2"/>
</dbReference>
<dbReference type="InterPro" id="IPR009081">
    <property type="entry name" value="PP-bd_ACP"/>
</dbReference>
<dbReference type="Gene3D" id="3.40.50.150">
    <property type="entry name" value="Vaccinia Virus protein VP39"/>
    <property type="match status" value="1"/>
</dbReference>
<evidence type="ECO:0000259" key="12">
    <source>
        <dbReference type="PROSITE" id="PS50075"/>
    </source>
</evidence>
<dbReference type="InterPro" id="IPR036291">
    <property type="entry name" value="NAD(P)-bd_dom_sf"/>
</dbReference>
<evidence type="ECO:0000256" key="10">
    <source>
        <dbReference type="PROSITE-ProRule" id="PRU01363"/>
    </source>
</evidence>
<keyword evidence="7" id="KW-0677">Repeat</keyword>
<dbReference type="GO" id="GO:0004312">
    <property type="term" value="F:fatty acid synthase activity"/>
    <property type="evidence" value="ECO:0007669"/>
    <property type="project" value="TreeGrafter"/>
</dbReference>
<dbReference type="PANTHER" id="PTHR43775:SF37">
    <property type="entry name" value="SI:DKEY-61P9.11"/>
    <property type="match status" value="1"/>
</dbReference>
<dbReference type="InterPro" id="IPR013968">
    <property type="entry name" value="PKS_KR"/>
</dbReference>
<feature type="compositionally biased region" description="Polar residues" evidence="11">
    <location>
        <begin position="2251"/>
        <end position="2264"/>
    </location>
</feature>
<dbReference type="Pfam" id="PF08242">
    <property type="entry name" value="Methyltransf_12"/>
    <property type="match status" value="1"/>
</dbReference>
<evidence type="ECO:0000256" key="8">
    <source>
        <dbReference type="ARBA" id="ARBA00023268"/>
    </source>
</evidence>